<gene>
    <name evidence="1" type="ORF">NEOLEDRAFT_1060106</name>
</gene>
<proteinExistence type="predicted"/>
<reference evidence="1 2" key="1">
    <citation type="journal article" date="2016" name="Mol. Biol. Evol.">
        <title>Comparative Genomics of Early-Diverging Mushroom-Forming Fungi Provides Insights into the Origins of Lignocellulose Decay Capabilities.</title>
        <authorList>
            <person name="Nagy L.G."/>
            <person name="Riley R."/>
            <person name="Tritt A."/>
            <person name="Adam C."/>
            <person name="Daum C."/>
            <person name="Floudas D."/>
            <person name="Sun H."/>
            <person name="Yadav J.S."/>
            <person name="Pangilinan J."/>
            <person name="Larsson K.H."/>
            <person name="Matsuura K."/>
            <person name="Barry K."/>
            <person name="Labutti K."/>
            <person name="Kuo R."/>
            <person name="Ohm R.A."/>
            <person name="Bhattacharya S.S."/>
            <person name="Shirouzu T."/>
            <person name="Yoshinaga Y."/>
            <person name="Martin F.M."/>
            <person name="Grigoriev I.V."/>
            <person name="Hibbett D.S."/>
        </authorList>
    </citation>
    <scope>NUCLEOTIDE SEQUENCE [LARGE SCALE GENOMIC DNA]</scope>
    <source>
        <strain evidence="1 2">HHB14362 ss-1</strain>
    </source>
</reference>
<name>A0A165UB71_9AGAM</name>
<evidence type="ECO:0000313" key="1">
    <source>
        <dbReference type="EMBL" id="KZT27902.1"/>
    </source>
</evidence>
<dbReference type="OrthoDB" id="3722922at2759"/>
<dbReference type="AlphaFoldDB" id="A0A165UB71"/>
<dbReference type="InParanoid" id="A0A165UB71"/>
<protein>
    <submittedName>
        <fullName evidence="1">Uncharacterized protein</fullName>
    </submittedName>
</protein>
<sequence>TASNANLTGVLPFVTGGSWKKSPRVVENMVCTWMPPNGSGILRSWVAISASLSNKSPSNIDTSGAH</sequence>
<evidence type="ECO:0000313" key="2">
    <source>
        <dbReference type="Proteomes" id="UP000076761"/>
    </source>
</evidence>
<feature type="non-terminal residue" evidence="1">
    <location>
        <position position="1"/>
    </location>
</feature>
<accession>A0A165UB71</accession>
<keyword evidence="2" id="KW-1185">Reference proteome</keyword>
<dbReference type="EMBL" id="KV425560">
    <property type="protein sequence ID" value="KZT27902.1"/>
    <property type="molecule type" value="Genomic_DNA"/>
</dbReference>
<dbReference type="Proteomes" id="UP000076761">
    <property type="component" value="Unassembled WGS sequence"/>
</dbReference>
<organism evidence="1 2">
    <name type="scientific">Neolentinus lepideus HHB14362 ss-1</name>
    <dbReference type="NCBI Taxonomy" id="1314782"/>
    <lineage>
        <taxon>Eukaryota</taxon>
        <taxon>Fungi</taxon>
        <taxon>Dikarya</taxon>
        <taxon>Basidiomycota</taxon>
        <taxon>Agaricomycotina</taxon>
        <taxon>Agaricomycetes</taxon>
        <taxon>Gloeophyllales</taxon>
        <taxon>Gloeophyllaceae</taxon>
        <taxon>Neolentinus</taxon>
    </lineage>
</organism>